<dbReference type="GO" id="GO:0005524">
    <property type="term" value="F:ATP binding"/>
    <property type="evidence" value="ECO:0007669"/>
    <property type="project" value="UniProtKB-UniRule"/>
</dbReference>
<sequence>MIQNQNYEVHKIVGKKKYEILVKVLGQGQYAKTYLARNIQTQQYLACKVISKEQIVHQLNQIENRELAERKKQKITERLQNEVDNTSKMSHPHIVKFEDLVESPNNIYFFMEYCSGGTLEKLIQNRKRLSQADALPYFKQLASGCGYLYEKNVIHRDLKPSNVLLQDNVIKIADFGLSKAMEEQIKEIANDNTPWIGTPLYMSPQVIGQEYYSIKSDVWSLGCIFYEMLCGRTPYYHEKVQYLQQMIQNENVQFPNDIQISDNMKKLITRMLAKTENDRISIVQVIEYLEQV</sequence>
<comment type="similarity">
    <text evidence="7">Belongs to the protein kinase superfamily.</text>
</comment>
<comment type="caution">
    <text evidence="9">The sequence shown here is derived from an EMBL/GenBank/DDBJ whole genome shotgun (WGS) entry which is preliminary data.</text>
</comment>
<evidence type="ECO:0000256" key="2">
    <source>
        <dbReference type="ARBA" id="ARBA00022679"/>
    </source>
</evidence>
<keyword evidence="3 6" id="KW-0547">Nucleotide-binding</keyword>
<dbReference type="InterPro" id="IPR045269">
    <property type="entry name" value="Atg1-like"/>
</dbReference>
<keyword evidence="10" id="KW-1185">Reference proteome</keyword>
<name>A0A8S1Q6M2_PARPR</name>
<dbReference type="SMART" id="SM00220">
    <property type="entry name" value="S_TKc"/>
    <property type="match status" value="1"/>
</dbReference>
<evidence type="ECO:0000256" key="1">
    <source>
        <dbReference type="ARBA" id="ARBA00011245"/>
    </source>
</evidence>
<dbReference type="PROSITE" id="PS00108">
    <property type="entry name" value="PROTEIN_KINASE_ST"/>
    <property type="match status" value="1"/>
</dbReference>
<evidence type="ECO:0000313" key="10">
    <source>
        <dbReference type="Proteomes" id="UP000688137"/>
    </source>
</evidence>
<keyword evidence="4" id="KW-0418">Kinase</keyword>
<keyword evidence="5 6" id="KW-0067">ATP-binding</keyword>
<evidence type="ECO:0000313" key="9">
    <source>
        <dbReference type="EMBL" id="CAD8110824.1"/>
    </source>
</evidence>
<dbReference type="PANTHER" id="PTHR24348:SF22">
    <property type="entry name" value="NON-SPECIFIC SERINE_THREONINE PROTEIN KINASE"/>
    <property type="match status" value="1"/>
</dbReference>
<accession>A0A8S1Q6M2</accession>
<keyword evidence="7" id="KW-0723">Serine/threonine-protein kinase</keyword>
<dbReference type="GO" id="GO:0000407">
    <property type="term" value="C:phagophore assembly site"/>
    <property type="evidence" value="ECO:0007669"/>
    <property type="project" value="TreeGrafter"/>
</dbReference>
<dbReference type="Pfam" id="PF00069">
    <property type="entry name" value="Pkinase"/>
    <property type="match status" value="1"/>
</dbReference>
<dbReference type="GO" id="GO:0005829">
    <property type="term" value="C:cytosol"/>
    <property type="evidence" value="ECO:0007669"/>
    <property type="project" value="TreeGrafter"/>
</dbReference>
<dbReference type="GO" id="GO:0000045">
    <property type="term" value="P:autophagosome assembly"/>
    <property type="evidence" value="ECO:0007669"/>
    <property type="project" value="TreeGrafter"/>
</dbReference>
<evidence type="ECO:0000256" key="4">
    <source>
        <dbReference type="ARBA" id="ARBA00022777"/>
    </source>
</evidence>
<dbReference type="GO" id="GO:0005776">
    <property type="term" value="C:autophagosome"/>
    <property type="evidence" value="ECO:0007669"/>
    <property type="project" value="TreeGrafter"/>
</dbReference>
<proteinExistence type="inferred from homology"/>
<dbReference type="InterPro" id="IPR000719">
    <property type="entry name" value="Prot_kinase_dom"/>
</dbReference>
<dbReference type="FunFam" id="1.10.510.10:FF:000571">
    <property type="entry name" value="Maternal embryonic leucine zipper kinase"/>
    <property type="match status" value="1"/>
</dbReference>
<feature type="binding site" evidence="6">
    <location>
        <position position="48"/>
    </location>
    <ligand>
        <name>ATP</name>
        <dbReference type="ChEBI" id="CHEBI:30616"/>
    </ligand>
</feature>
<protein>
    <recommendedName>
        <fullName evidence="8">Protein kinase domain-containing protein</fullName>
    </recommendedName>
</protein>
<gene>
    <name evidence="9" type="ORF">PPRIM_AZ9-3.1.T1450106</name>
</gene>
<dbReference type="InterPro" id="IPR008271">
    <property type="entry name" value="Ser/Thr_kinase_AS"/>
</dbReference>
<dbReference type="Proteomes" id="UP000688137">
    <property type="component" value="Unassembled WGS sequence"/>
</dbReference>
<feature type="domain" description="Protein kinase" evidence="8">
    <location>
        <begin position="19"/>
        <end position="292"/>
    </location>
</feature>
<dbReference type="GO" id="GO:0010506">
    <property type="term" value="P:regulation of autophagy"/>
    <property type="evidence" value="ECO:0007669"/>
    <property type="project" value="InterPro"/>
</dbReference>
<dbReference type="GO" id="GO:0004674">
    <property type="term" value="F:protein serine/threonine kinase activity"/>
    <property type="evidence" value="ECO:0007669"/>
    <property type="project" value="UniProtKB-KW"/>
</dbReference>
<dbReference type="PROSITE" id="PS50011">
    <property type="entry name" value="PROTEIN_KINASE_DOM"/>
    <property type="match status" value="1"/>
</dbReference>
<dbReference type="OMA" id="ANDNTPW"/>
<reference evidence="9" key="1">
    <citation type="submission" date="2021-01" db="EMBL/GenBank/DDBJ databases">
        <authorList>
            <consortium name="Genoscope - CEA"/>
            <person name="William W."/>
        </authorList>
    </citation>
    <scope>NUCLEOTIDE SEQUENCE</scope>
</reference>
<organism evidence="9 10">
    <name type="scientific">Paramecium primaurelia</name>
    <dbReference type="NCBI Taxonomy" id="5886"/>
    <lineage>
        <taxon>Eukaryota</taxon>
        <taxon>Sar</taxon>
        <taxon>Alveolata</taxon>
        <taxon>Ciliophora</taxon>
        <taxon>Intramacronucleata</taxon>
        <taxon>Oligohymenophorea</taxon>
        <taxon>Peniculida</taxon>
        <taxon>Parameciidae</taxon>
        <taxon>Paramecium</taxon>
    </lineage>
</organism>
<dbReference type="AlphaFoldDB" id="A0A8S1Q6M2"/>
<dbReference type="EMBL" id="CAJJDM010000149">
    <property type="protein sequence ID" value="CAD8110824.1"/>
    <property type="molecule type" value="Genomic_DNA"/>
</dbReference>
<dbReference type="PANTHER" id="PTHR24348">
    <property type="entry name" value="SERINE/THREONINE-PROTEIN KINASE UNC-51-RELATED"/>
    <property type="match status" value="1"/>
</dbReference>
<dbReference type="PROSITE" id="PS00107">
    <property type="entry name" value="PROTEIN_KINASE_ATP"/>
    <property type="match status" value="1"/>
</dbReference>
<evidence type="ECO:0000256" key="3">
    <source>
        <dbReference type="ARBA" id="ARBA00022741"/>
    </source>
</evidence>
<comment type="subunit">
    <text evidence="1">Monomer.</text>
</comment>
<evidence type="ECO:0000256" key="5">
    <source>
        <dbReference type="ARBA" id="ARBA00022840"/>
    </source>
</evidence>
<keyword evidence="2" id="KW-0808">Transferase</keyword>
<dbReference type="GO" id="GO:0016020">
    <property type="term" value="C:membrane"/>
    <property type="evidence" value="ECO:0007669"/>
    <property type="project" value="TreeGrafter"/>
</dbReference>
<evidence type="ECO:0000256" key="7">
    <source>
        <dbReference type="RuleBase" id="RU000304"/>
    </source>
</evidence>
<evidence type="ECO:0000256" key="6">
    <source>
        <dbReference type="PROSITE-ProRule" id="PRU10141"/>
    </source>
</evidence>
<evidence type="ECO:0000259" key="8">
    <source>
        <dbReference type="PROSITE" id="PS50011"/>
    </source>
</evidence>
<dbReference type="InterPro" id="IPR017441">
    <property type="entry name" value="Protein_kinase_ATP_BS"/>
</dbReference>